<evidence type="ECO:0000313" key="2">
    <source>
        <dbReference type="EMBL" id="SEB81576.1"/>
    </source>
</evidence>
<keyword evidence="3" id="KW-1185">Reference proteome</keyword>
<dbReference type="EMBL" id="FNSN01000003">
    <property type="protein sequence ID" value="SEB81576.1"/>
    <property type="molecule type" value="Genomic_DNA"/>
</dbReference>
<organism evidence="2 3">
    <name type="scientific">Arthrobacter woluwensis</name>
    <dbReference type="NCBI Taxonomy" id="156980"/>
    <lineage>
        <taxon>Bacteria</taxon>
        <taxon>Bacillati</taxon>
        <taxon>Actinomycetota</taxon>
        <taxon>Actinomycetes</taxon>
        <taxon>Micrococcales</taxon>
        <taxon>Micrococcaceae</taxon>
        <taxon>Arthrobacter</taxon>
    </lineage>
</organism>
<evidence type="ECO:0000313" key="3">
    <source>
        <dbReference type="Proteomes" id="UP000182652"/>
    </source>
</evidence>
<proteinExistence type="predicted"/>
<gene>
    <name evidence="2" type="ORF">SAMN04489745_1326</name>
</gene>
<feature type="region of interest" description="Disordered" evidence="1">
    <location>
        <begin position="789"/>
        <end position="821"/>
    </location>
</feature>
<evidence type="ECO:0000256" key="1">
    <source>
        <dbReference type="SAM" id="MobiDB-lite"/>
    </source>
</evidence>
<dbReference type="STRING" id="156980.SAMN04489745_1326"/>
<accession>A0A1H4MET7</accession>
<dbReference type="Proteomes" id="UP000182652">
    <property type="component" value="Unassembled WGS sequence"/>
</dbReference>
<reference evidence="2 3" key="1">
    <citation type="submission" date="2016-10" db="EMBL/GenBank/DDBJ databases">
        <authorList>
            <person name="de Groot N.N."/>
        </authorList>
    </citation>
    <scope>NUCLEOTIDE SEQUENCE [LARGE SCALE GENOMIC DNA]</scope>
    <source>
        <strain evidence="2 3">DSM 10495</strain>
    </source>
</reference>
<name>A0A1H4MET7_9MICC</name>
<dbReference type="AlphaFoldDB" id="A0A1H4MET7"/>
<protein>
    <submittedName>
        <fullName evidence="2">Uncharacterized protein</fullName>
    </submittedName>
</protein>
<feature type="compositionally biased region" description="Basic residues" evidence="1">
    <location>
        <begin position="809"/>
        <end position="821"/>
    </location>
</feature>
<sequence length="821" mass="91497">MAKKKQARELPSGRIVTADNESLAAAVARMGETVSRMGGTTSLQDYVARGPEIIAEHVQTIADSLTDADAFDIIELMRMREMPVILDGYRESLADQTPAAVELVALILIARGQRAPVLTPTIKTRPAGLIPDLHERALEMLILGSFALFSAGERNEFGPLTMLSAQFVSHDLAVQFMQYAHINDEINEELFSSHHLGELLVETLGFSYEDFCAVREAIVRVHGKKFLALRDTVGEIFDQRDEKRNDPESEKEARSALVSMLELPGERATLTVQEVAEASGVPADRTQAVLDRFSLTFNGADDALAVVTKFLGGDNPFRSASLVKDTHGNYILTGKPIGTDCFRQIVEEALKAVPAKFRRYEKRRMFVSENLALKRLAALLGSDAAHANLKYFRANPGIEVSELGSDAKDIISIAEQTEADGLFIIEDVAICVEVKAKSISSHARRGHVQRLSADLRETIGSATDQALRLENHIRTNHGLWLENREWLDLSEIREIRSVTVYLDDFGPLSTALDELVRADVVGSDRFPWLVTLHDLSVIAEVIDRPAEFLLYLRRRTESEVSLKYSAVDELDLFMLFLSGGLWVEPDPDRVSEEFLGVAPSTGKERRRYQESAIPTRVMTQTDELDAWVYYQEGSSGVEVKKPSFSVLPGTARIVDFLQDGRKPGWFRFSADLLNIAEESQESLCDMVERLALMTRQDGLHHNSVMAFAGAWGYPTLFMGTKPRKMSIQEASYRLAAYGFAKKHQIQSDRALMVVFDEDQCIRSVLYDNSPPEENKDLDGAIMKMGLIPPADMGRPIPPSARRATVRLNPSRKSKKRGKRGR</sequence>
<dbReference type="RefSeq" id="WP_066211321.1">
    <property type="nucleotide sequence ID" value="NZ_FNSN01000003.1"/>
</dbReference>